<comment type="similarity">
    <text evidence="2">Belongs to the Rab3-GAP catalytic subunit family.</text>
</comment>
<keyword evidence="7" id="KW-1185">Reference proteome</keyword>
<evidence type="ECO:0000313" key="7">
    <source>
        <dbReference type="Proteomes" id="UP000050741"/>
    </source>
</evidence>
<dbReference type="InterPro" id="IPR026147">
    <property type="entry name" value="Rab3GAP1_conserved"/>
</dbReference>
<protein>
    <recommendedName>
        <fullName evidence="3">Rab3 GTPase-activating protein catalytic subunit</fullName>
    </recommendedName>
</protein>
<evidence type="ECO:0000256" key="2">
    <source>
        <dbReference type="ARBA" id="ARBA00008856"/>
    </source>
</evidence>
<dbReference type="PANTHER" id="PTHR21422">
    <property type="entry name" value="RAB3 GTPASE-ACTIVATING PROTEIN CATALYTIC SUBUNIT"/>
    <property type="match status" value="1"/>
</dbReference>
<evidence type="ECO:0000256" key="1">
    <source>
        <dbReference type="ARBA" id="ARBA00004496"/>
    </source>
</evidence>
<evidence type="ECO:0000256" key="3">
    <source>
        <dbReference type="ARBA" id="ARBA00015817"/>
    </source>
</evidence>
<reference evidence="7" key="1">
    <citation type="submission" date="2013-12" db="EMBL/GenBank/DDBJ databases">
        <authorList>
            <person name="Aslett M."/>
        </authorList>
    </citation>
    <scope>NUCLEOTIDE SEQUENCE [LARGE SCALE GENOMIC DNA]</scope>
    <source>
        <strain evidence="7">Lindley</strain>
    </source>
</reference>
<sequence length="782" mass="88671">MLENAIQEMKTEADLPDIEIESSSGTRQRGVLSKKFAYQNYELQMDIIIGKQYGILSDFFLICAIGQNNFMTESTVNIINSAIILASSNIDCALPIFFQFAPGAAVGVLQNRNFFTNFEGAVLNNCLSSQKYLDGVIKMFKEKINTPSELEKIKISLQQDFDVNLSPFSEADVSSSPLGSSLAEVHQDQSVPIGCNCPHKYPFQPVGLSLAHGLRMAAVWVDIDEYLMVETDNFTNIEPQTAQRWKCSMLFDDEYSYEQSYLFTRLFELSEEELSECSVRSQLLSPSDQSSSLGTTALGPLADKPSVRDIKILGNSSPISQGSGNDTDFLVGHPTSGQQQFQKLLNPKSAPANSLTRRLAVCLVEKIDGNFVNFCRLWIKFLEILRHHWEYNLDLPYFDTDERPQLACCLLHQKLQMIQYCISVKKRKHREMEACEATTSECVKDPTNRITADEEFFDANESFDEVDAALFLKEPRGRSHPLDSNECLRNYPKERIFVPFTQDEGPMTEDQIEQRVSYLFSLEDANLRTRAQSELLLSDMQAFKAANPGCELVDFLRWHSPRDLSEEGELSERMKLPGNFWQETWDSANAVPAAQQQRLFNETREVEQLSQSIWPKFSAECLEMVGPKLEKLCNELNVATKGSDMDAYFDVARTLRMVEEMVMKYSTTSNLMLRQAQSMDLLKHIDLNVLKTFVTTLCESSSDVVDELSLQSVQLSCEIPDAPDGPIFGTLRSFFLMDEEGDREGEEEQWPRPIRKQAILRCFVPHPGNGSRAMPQRMFLAN</sequence>
<accession>A0A183BTJ2</accession>
<dbReference type="WBParaSite" id="GPLIN_000392800">
    <property type="protein sequence ID" value="GPLIN_000392800"/>
    <property type="gene ID" value="GPLIN_000392800"/>
</dbReference>
<feature type="domain" description="Rab3GAP catalytic subunit conserved" evidence="6">
    <location>
        <begin position="473"/>
        <end position="609"/>
    </location>
</feature>
<proteinExistence type="inferred from homology"/>
<comment type="subcellular location">
    <subcellularLocation>
        <location evidence="1">Cytoplasm</location>
    </subcellularLocation>
</comment>
<keyword evidence="5" id="KW-0963">Cytoplasm</keyword>
<keyword evidence="4" id="KW-0343">GTPase activation</keyword>
<evidence type="ECO:0000313" key="8">
    <source>
        <dbReference type="WBParaSite" id="GPLIN_000392800"/>
    </source>
</evidence>
<dbReference type="Pfam" id="PF13890">
    <property type="entry name" value="Rab3-GTPase_cat"/>
    <property type="match status" value="1"/>
</dbReference>
<evidence type="ECO:0000256" key="5">
    <source>
        <dbReference type="ARBA" id="ARBA00022490"/>
    </source>
</evidence>
<dbReference type="GO" id="GO:0005096">
    <property type="term" value="F:GTPase activator activity"/>
    <property type="evidence" value="ECO:0007669"/>
    <property type="project" value="UniProtKB-KW"/>
</dbReference>
<dbReference type="InterPro" id="IPR045700">
    <property type="entry name" value="Rab3GAP1"/>
</dbReference>
<organism evidence="7 8">
    <name type="scientific">Globodera pallida</name>
    <name type="common">Potato cyst nematode worm</name>
    <name type="synonym">Heterodera pallida</name>
    <dbReference type="NCBI Taxonomy" id="36090"/>
    <lineage>
        <taxon>Eukaryota</taxon>
        <taxon>Metazoa</taxon>
        <taxon>Ecdysozoa</taxon>
        <taxon>Nematoda</taxon>
        <taxon>Chromadorea</taxon>
        <taxon>Rhabditida</taxon>
        <taxon>Tylenchina</taxon>
        <taxon>Tylenchomorpha</taxon>
        <taxon>Tylenchoidea</taxon>
        <taxon>Heteroderidae</taxon>
        <taxon>Heteroderinae</taxon>
        <taxon>Globodera</taxon>
    </lineage>
</organism>
<reference evidence="8" key="3">
    <citation type="submission" date="2016-06" db="UniProtKB">
        <authorList>
            <consortium name="WormBaseParasite"/>
        </authorList>
    </citation>
    <scope>IDENTIFICATION</scope>
</reference>
<name>A0A183BTJ2_GLOPA</name>
<dbReference type="GO" id="GO:0005737">
    <property type="term" value="C:cytoplasm"/>
    <property type="evidence" value="ECO:0007669"/>
    <property type="project" value="UniProtKB-SubCell"/>
</dbReference>
<reference evidence="7" key="2">
    <citation type="submission" date="2014-05" db="EMBL/GenBank/DDBJ databases">
        <title>The genome and life-stage specific transcriptomes of Globodera pallida elucidate key aspects of plant parasitism by a cyst nematode.</title>
        <authorList>
            <person name="Cotton J.A."/>
            <person name="Lilley C.J."/>
            <person name="Jones L.M."/>
            <person name="Kikuchi T."/>
            <person name="Reid A.J."/>
            <person name="Thorpe P."/>
            <person name="Tsai I.J."/>
            <person name="Beasley H."/>
            <person name="Blok V."/>
            <person name="Cock P.J.A."/>
            <person name="Van den Akker S.E."/>
            <person name="Holroyd N."/>
            <person name="Hunt M."/>
            <person name="Mantelin S."/>
            <person name="Naghra H."/>
            <person name="Pain A."/>
            <person name="Palomares-Rius J.E."/>
            <person name="Zarowiecki M."/>
            <person name="Berriman M."/>
            <person name="Jones J.T."/>
            <person name="Urwin P.E."/>
        </authorList>
    </citation>
    <scope>NUCLEOTIDE SEQUENCE [LARGE SCALE GENOMIC DNA]</scope>
    <source>
        <strain evidence="7">Lindley</strain>
    </source>
</reference>
<evidence type="ECO:0000259" key="6">
    <source>
        <dbReference type="Pfam" id="PF13890"/>
    </source>
</evidence>
<evidence type="ECO:0000256" key="4">
    <source>
        <dbReference type="ARBA" id="ARBA00022468"/>
    </source>
</evidence>
<dbReference type="PANTHER" id="PTHR21422:SF9">
    <property type="entry name" value="RAB3 GTPASE-ACTIVATING PROTEIN CATALYTIC SUBUNIT"/>
    <property type="match status" value="1"/>
</dbReference>
<dbReference type="AlphaFoldDB" id="A0A183BTJ2"/>
<dbReference type="Proteomes" id="UP000050741">
    <property type="component" value="Unassembled WGS sequence"/>
</dbReference>